<evidence type="ECO:0000256" key="1">
    <source>
        <dbReference type="ARBA" id="ARBA00022741"/>
    </source>
</evidence>
<keyword evidence="5" id="KW-1185">Reference proteome</keyword>
<dbReference type="OrthoDB" id="1284199at2759"/>
<dbReference type="Proteomes" id="UP000824120">
    <property type="component" value="Chromosome 9"/>
</dbReference>
<evidence type="ECO:0000259" key="3">
    <source>
        <dbReference type="Pfam" id="PF23559"/>
    </source>
</evidence>
<keyword evidence="2" id="KW-0067">ATP-binding</keyword>
<dbReference type="EMBL" id="JACXVP010000009">
    <property type="protein sequence ID" value="KAG5585241.1"/>
    <property type="molecule type" value="Genomic_DNA"/>
</dbReference>
<sequence>MLRSARFLEDFQFETQILIKLWIVEGFIRTSEHGKIFEEVEIDYLGDLISRNLIQARKRRLNCEIKTLITLYN</sequence>
<dbReference type="Pfam" id="PF23559">
    <property type="entry name" value="WHD_DRP"/>
    <property type="match status" value="1"/>
</dbReference>
<protein>
    <recommendedName>
        <fullName evidence="3">Disease resistance protein winged helix domain-containing protein</fullName>
    </recommendedName>
</protein>
<feature type="domain" description="Disease resistance protein winged helix" evidence="3">
    <location>
        <begin position="7"/>
        <end position="69"/>
    </location>
</feature>
<proteinExistence type="predicted"/>
<evidence type="ECO:0000313" key="5">
    <source>
        <dbReference type="Proteomes" id="UP000824120"/>
    </source>
</evidence>
<accession>A0A9J5XA62</accession>
<organism evidence="4 5">
    <name type="scientific">Solanum commersonii</name>
    <name type="common">Commerson's wild potato</name>
    <name type="synonym">Commerson's nightshade</name>
    <dbReference type="NCBI Taxonomy" id="4109"/>
    <lineage>
        <taxon>Eukaryota</taxon>
        <taxon>Viridiplantae</taxon>
        <taxon>Streptophyta</taxon>
        <taxon>Embryophyta</taxon>
        <taxon>Tracheophyta</taxon>
        <taxon>Spermatophyta</taxon>
        <taxon>Magnoliopsida</taxon>
        <taxon>eudicotyledons</taxon>
        <taxon>Gunneridae</taxon>
        <taxon>Pentapetalae</taxon>
        <taxon>asterids</taxon>
        <taxon>lamiids</taxon>
        <taxon>Solanales</taxon>
        <taxon>Solanaceae</taxon>
        <taxon>Solanoideae</taxon>
        <taxon>Solaneae</taxon>
        <taxon>Solanum</taxon>
    </lineage>
</organism>
<gene>
    <name evidence="4" type="ORF">H5410_045675</name>
</gene>
<evidence type="ECO:0000313" key="4">
    <source>
        <dbReference type="EMBL" id="KAG5585241.1"/>
    </source>
</evidence>
<dbReference type="AlphaFoldDB" id="A0A9J5XA62"/>
<keyword evidence="1" id="KW-0547">Nucleotide-binding</keyword>
<evidence type="ECO:0000256" key="2">
    <source>
        <dbReference type="ARBA" id="ARBA00022840"/>
    </source>
</evidence>
<reference evidence="4 5" key="1">
    <citation type="submission" date="2020-09" db="EMBL/GenBank/DDBJ databases">
        <title>De no assembly of potato wild relative species, Solanum commersonii.</title>
        <authorList>
            <person name="Cho K."/>
        </authorList>
    </citation>
    <scope>NUCLEOTIDE SEQUENCE [LARGE SCALE GENOMIC DNA]</scope>
    <source>
        <strain evidence="4">LZ3.2</strain>
        <tissue evidence="4">Leaf</tissue>
    </source>
</reference>
<dbReference type="InterPro" id="IPR058922">
    <property type="entry name" value="WHD_DRP"/>
</dbReference>
<comment type="caution">
    <text evidence="4">The sequence shown here is derived from an EMBL/GenBank/DDBJ whole genome shotgun (WGS) entry which is preliminary data.</text>
</comment>
<name>A0A9J5XA62_SOLCO</name>